<dbReference type="EMBL" id="FZOJ01000024">
    <property type="protein sequence ID" value="SNS85629.1"/>
    <property type="molecule type" value="Genomic_DNA"/>
</dbReference>
<dbReference type="GO" id="GO:0008887">
    <property type="term" value="F:glycerate kinase activity"/>
    <property type="evidence" value="ECO:0007669"/>
    <property type="project" value="InterPro"/>
</dbReference>
<dbReference type="InterPro" id="IPR039760">
    <property type="entry name" value="MOFRL_protein"/>
</dbReference>
<accession>A0A239HWB4</accession>
<gene>
    <name evidence="3" type="ORF">SAMN05446037_102433</name>
</gene>
<evidence type="ECO:0000313" key="3">
    <source>
        <dbReference type="EMBL" id="SNS85629.1"/>
    </source>
</evidence>
<reference evidence="3 4" key="1">
    <citation type="submission" date="2017-06" db="EMBL/GenBank/DDBJ databases">
        <authorList>
            <person name="Kim H.J."/>
            <person name="Triplett B.A."/>
        </authorList>
    </citation>
    <scope>NUCLEOTIDE SEQUENCE [LARGE SCALE GENOMIC DNA]</scope>
    <source>
        <strain evidence="3 4">SCA</strain>
    </source>
</reference>
<protein>
    <submittedName>
        <fullName evidence="3">Glycerate 2-kinase</fullName>
    </submittedName>
</protein>
<dbReference type="InterPro" id="IPR025286">
    <property type="entry name" value="MOFRL_assoc_dom"/>
</dbReference>
<sequence length="418" mass="44140">MNIVRDDALIIIEESIKAVLPEAAVIKALEKKEFDGDTVVVAIGKAAWNMAKATKTALGDKALKGVIITKYEHSKGPIEGFEIIEAGHPIPDKNSIRGANKALELVRNLTEKDHVIFLISGGGSAIFEKPMDGVDLEDIMDITNQLLGCGADIVEINTIRKRLSALKGGKFASQCGKANIYAIVLSDVIGDRLDSIASGPAYPDSSTSQEALNIVNKYKLQVEDNLIEILNIETPKSVDNCETIITGSVSALCEAAAISAEKLGYKPVVLSSTLDCEAKEAGRFMAAIAREIKEGNKNKAFLEPPCAIIAGGETVVRIMGNGKGGRNQELALAAATGIEGLEDVIIFSVGSDGTDGPTDAAGGIVDGSTVERMRSVNILPEVYLDNNDSYHALKASGDLIMTGSTGTNVNDIVVLLCK</sequence>
<dbReference type="Gene3D" id="3.40.50.10180">
    <property type="entry name" value="Glycerate kinase, MOFRL-like N-terminal domain"/>
    <property type="match status" value="1"/>
</dbReference>
<keyword evidence="3" id="KW-0808">Transferase</keyword>
<feature type="domain" description="MOFRL" evidence="1">
    <location>
        <begin position="306"/>
        <end position="411"/>
    </location>
</feature>
<proteinExistence type="predicted"/>
<dbReference type="Proteomes" id="UP000198304">
    <property type="component" value="Unassembled WGS sequence"/>
</dbReference>
<dbReference type="PANTHER" id="PTHR12227">
    <property type="entry name" value="GLYCERATE KINASE"/>
    <property type="match status" value="1"/>
</dbReference>
<dbReference type="OrthoDB" id="9766552at2"/>
<dbReference type="Gene3D" id="3.40.1480.10">
    <property type="entry name" value="MOFRL domain"/>
    <property type="match status" value="1"/>
</dbReference>
<dbReference type="SUPFAM" id="SSF82544">
    <property type="entry name" value="GckA/TtuD-like"/>
    <property type="match status" value="1"/>
</dbReference>
<dbReference type="AlphaFoldDB" id="A0A239HWB4"/>
<dbReference type="InterPro" id="IPR037035">
    <property type="entry name" value="GK-like_C_sf"/>
</dbReference>
<name>A0A239HWB4_9FIRM</name>
<dbReference type="GO" id="GO:0005737">
    <property type="term" value="C:cytoplasm"/>
    <property type="evidence" value="ECO:0007669"/>
    <property type="project" value="TreeGrafter"/>
</dbReference>
<dbReference type="FunFam" id="3.40.1480.10:FF:000002">
    <property type="entry name" value="Glycerate kinase"/>
    <property type="match status" value="1"/>
</dbReference>
<evidence type="ECO:0000313" key="4">
    <source>
        <dbReference type="Proteomes" id="UP000198304"/>
    </source>
</evidence>
<evidence type="ECO:0000259" key="2">
    <source>
        <dbReference type="Pfam" id="PF13660"/>
    </source>
</evidence>
<dbReference type="Pfam" id="PF13660">
    <property type="entry name" value="DUF4147"/>
    <property type="match status" value="1"/>
</dbReference>
<dbReference type="InterPro" id="IPR038614">
    <property type="entry name" value="GK_N_sf"/>
</dbReference>
<feature type="domain" description="MOFRL-associated" evidence="2">
    <location>
        <begin position="9"/>
        <end position="230"/>
    </location>
</feature>
<dbReference type="PANTHER" id="PTHR12227:SF0">
    <property type="entry name" value="GLYCERATE KINASE"/>
    <property type="match status" value="1"/>
</dbReference>
<keyword evidence="3" id="KW-0418">Kinase</keyword>
<dbReference type="Pfam" id="PF05161">
    <property type="entry name" value="MOFRL"/>
    <property type="match status" value="1"/>
</dbReference>
<organism evidence="3 4">
    <name type="scientific">Anaerovirgula multivorans</name>
    <dbReference type="NCBI Taxonomy" id="312168"/>
    <lineage>
        <taxon>Bacteria</taxon>
        <taxon>Bacillati</taxon>
        <taxon>Bacillota</taxon>
        <taxon>Clostridia</taxon>
        <taxon>Peptostreptococcales</taxon>
        <taxon>Natronincolaceae</taxon>
        <taxon>Anaerovirgula</taxon>
    </lineage>
</organism>
<evidence type="ECO:0000259" key="1">
    <source>
        <dbReference type="Pfam" id="PF05161"/>
    </source>
</evidence>
<dbReference type="InterPro" id="IPR007835">
    <property type="entry name" value="MOFRL"/>
</dbReference>
<dbReference type="RefSeq" id="WP_089284371.1">
    <property type="nucleotide sequence ID" value="NZ_FZOJ01000024.1"/>
</dbReference>
<keyword evidence="4" id="KW-1185">Reference proteome</keyword>